<comment type="caution">
    <text evidence="1">The sequence shown here is derived from an EMBL/GenBank/DDBJ whole genome shotgun (WGS) entry which is preliminary data.</text>
</comment>
<accession>A0A1G1WKH2</accession>
<dbReference type="EMBL" id="MHCU01000019">
    <property type="protein sequence ID" value="OGY27890.1"/>
    <property type="molecule type" value="Genomic_DNA"/>
</dbReference>
<evidence type="ECO:0008006" key="3">
    <source>
        <dbReference type="Google" id="ProtNLM"/>
    </source>
</evidence>
<protein>
    <recommendedName>
        <fullName evidence="3">Methylaspartate mutase</fullName>
    </recommendedName>
</protein>
<organism evidence="1 2">
    <name type="scientific">Candidatus Woykebacteria bacterium RBG_19FT_COMBO_43_10</name>
    <dbReference type="NCBI Taxonomy" id="1802598"/>
    <lineage>
        <taxon>Bacteria</taxon>
        <taxon>Candidatus Woykeibacteriota</taxon>
    </lineage>
</organism>
<name>A0A1G1WKH2_9BACT</name>
<gene>
    <name evidence="1" type="ORF">A2Z42_02310</name>
</gene>
<sequence>MPSQKFVTIDIGSAWTKVFLASLDSDNKLIVEKSARLPTSWGNFSLATTSLVSKISEPAASKIVVSHFPEVEKLAKKDNADFVTEGEAAAALVKYFKSSGENFFILDAGASNLREDFKTEDVGKYLTFNANPIFLENFIGKKRYKPHILPADTGELEIEEAFVRSSFQAKLFGRDKTKKSLITVTGGAVSGTPRLSRAALILLDILDDEEVVQVQFDRDFFLPSFGALLAKLKQLQGATYGKWLEDLGAFVSLGRALPIELDWGYSQLQKVDMAPGEISLVPAPAEQKIKLTFVTKAKEKRKIDINGGSLGVVLDSRVKPLQLSFGQAESRRVMTEWLKQIEQAEITREAF</sequence>
<proteinExistence type="predicted"/>
<evidence type="ECO:0000313" key="2">
    <source>
        <dbReference type="Proteomes" id="UP000176645"/>
    </source>
</evidence>
<dbReference type="Proteomes" id="UP000176645">
    <property type="component" value="Unassembled WGS sequence"/>
</dbReference>
<dbReference type="AlphaFoldDB" id="A0A1G1WKH2"/>
<evidence type="ECO:0000313" key="1">
    <source>
        <dbReference type="EMBL" id="OGY27890.1"/>
    </source>
</evidence>
<reference evidence="1 2" key="1">
    <citation type="journal article" date="2016" name="Nat. Commun.">
        <title>Thousands of microbial genomes shed light on interconnected biogeochemical processes in an aquifer system.</title>
        <authorList>
            <person name="Anantharaman K."/>
            <person name="Brown C.T."/>
            <person name="Hug L.A."/>
            <person name="Sharon I."/>
            <person name="Castelle C.J."/>
            <person name="Probst A.J."/>
            <person name="Thomas B.C."/>
            <person name="Singh A."/>
            <person name="Wilkins M.J."/>
            <person name="Karaoz U."/>
            <person name="Brodie E.L."/>
            <person name="Williams K.H."/>
            <person name="Hubbard S.S."/>
            <person name="Banfield J.F."/>
        </authorList>
    </citation>
    <scope>NUCLEOTIDE SEQUENCE [LARGE SCALE GENOMIC DNA]</scope>
</reference>